<sequence>MIEDYYLVIASAWRNEAHAATGGVGLMLSREAQRSLISVNRSSDGVITASFQSNPVLTTIVANAQPLLARDEEKRKFYDGLRRAVEAVPRHHILAIIGDFDARLGRETFLSPFISALLIQVTLGEDRLRNQECTAVDCYPCRNKSSPAYL</sequence>
<reference evidence="1" key="1">
    <citation type="submission" date="2022-11" db="UniProtKB">
        <authorList>
            <consortium name="EnsemblMetazoa"/>
        </authorList>
    </citation>
    <scope>IDENTIFICATION</scope>
</reference>
<dbReference type="RefSeq" id="XP_038064725.1">
    <property type="nucleotide sequence ID" value="XM_038208797.1"/>
</dbReference>
<organism evidence="1 2">
    <name type="scientific">Patiria miniata</name>
    <name type="common">Bat star</name>
    <name type="synonym">Asterina miniata</name>
    <dbReference type="NCBI Taxonomy" id="46514"/>
    <lineage>
        <taxon>Eukaryota</taxon>
        <taxon>Metazoa</taxon>
        <taxon>Echinodermata</taxon>
        <taxon>Eleutherozoa</taxon>
        <taxon>Asterozoa</taxon>
        <taxon>Asteroidea</taxon>
        <taxon>Valvatacea</taxon>
        <taxon>Valvatida</taxon>
        <taxon>Asterinidae</taxon>
        <taxon>Patiria</taxon>
    </lineage>
</organism>
<dbReference type="EnsemblMetazoa" id="XM_038208797.1">
    <property type="protein sequence ID" value="XP_038064725.1"/>
    <property type="gene ID" value="LOC119735095"/>
</dbReference>
<evidence type="ECO:0000313" key="1">
    <source>
        <dbReference type="EnsemblMetazoa" id="XP_038064725.1"/>
    </source>
</evidence>
<dbReference type="OMA" id="WRNEAHA"/>
<dbReference type="GeneID" id="119735095"/>
<proteinExistence type="predicted"/>
<evidence type="ECO:0000313" key="2">
    <source>
        <dbReference type="Proteomes" id="UP000887568"/>
    </source>
</evidence>
<accession>A0A914AL48</accession>
<name>A0A914AL48_PATMI</name>
<dbReference type="AlphaFoldDB" id="A0A914AL48"/>
<protein>
    <submittedName>
        <fullName evidence="1">Uncharacterized protein</fullName>
    </submittedName>
</protein>
<keyword evidence="2" id="KW-1185">Reference proteome</keyword>
<dbReference type="Proteomes" id="UP000887568">
    <property type="component" value="Unplaced"/>
</dbReference>
<dbReference type="OrthoDB" id="8055218at2759"/>